<dbReference type="EMBL" id="QYYD01000002">
    <property type="protein sequence ID" value="RJF77725.1"/>
    <property type="molecule type" value="Genomic_DNA"/>
</dbReference>
<keyword evidence="1" id="KW-0472">Membrane</keyword>
<dbReference type="RefSeq" id="WP_119854894.1">
    <property type="nucleotide sequence ID" value="NZ_QYYD01000002.1"/>
</dbReference>
<comment type="caution">
    <text evidence="2">The sequence shown here is derived from an EMBL/GenBank/DDBJ whole genome shotgun (WGS) entry which is preliminary data.</text>
</comment>
<keyword evidence="1" id="KW-0812">Transmembrane</keyword>
<gene>
    <name evidence="2" type="ORF">D4Q52_02100</name>
</gene>
<keyword evidence="1" id="KW-1133">Transmembrane helix</keyword>
<evidence type="ECO:0000256" key="1">
    <source>
        <dbReference type="SAM" id="Phobius"/>
    </source>
</evidence>
<protein>
    <submittedName>
        <fullName evidence="2">Uncharacterized protein</fullName>
    </submittedName>
</protein>
<proteinExistence type="predicted"/>
<dbReference type="OrthoDB" id="9976450at2"/>
<organism evidence="2 3">
    <name type="scientific">Rhodopseudomonas palustris</name>
    <dbReference type="NCBI Taxonomy" id="1076"/>
    <lineage>
        <taxon>Bacteria</taxon>
        <taxon>Pseudomonadati</taxon>
        <taxon>Pseudomonadota</taxon>
        <taxon>Alphaproteobacteria</taxon>
        <taxon>Hyphomicrobiales</taxon>
        <taxon>Nitrobacteraceae</taxon>
        <taxon>Rhodopseudomonas</taxon>
    </lineage>
</organism>
<dbReference type="Proteomes" id="UP000285523">
    <property type="component" value="Unassembled WGS sequence"/>
</dbReference>
<sequence>MTDILYLLTVPILVTLMAAGVVWHSNRRAEASFRARLRSRPETVVSIPPADVIRAQRDQV</sequence>
<dbReference type="AlphaFoldDB" id="A0A418VNC5"/>
<accession>A0A418VNC5</accession>
<evidence type="ECO:0000313" key="2">
    <source>
        <dbReference type="EMBL" id="RJF77725.1"/>
    </source>
</evidence>
<name>A0A418VNC5_RHOPL</name>
<feature type="transmembrane region" description="Helical" evidence="1">
    <location>
        <begin position="6"/>
        <end position="24"/>
    </location>
</feature>
<reference evidence="2 3" key="1">
    <citation type="submission" date="2018-09" db="EMBL/GenBank/DDBJ databases">
        <title>Draft genome sequence of Rhodopseudomonas palustris 2.1.18.</title>
        <authorList>
            <person name="Robertson S.L."/>
            <person name="Meyer T.E."/>
            <person name="Kyndt J.A."/>
        </authorList>
    </citation>
    <scope>NUCLEOTIDE SEQUENCE [LARGE SCALE GENOMIC DNA]</scope>
    <source>
        <strain evidence="2 3">2.1.18</strain>
    </source>
</reference>
<evidence type="ECO:0000313" key="3">
    <source>
        <dbReference type="Proteomes" id="UP000285523"/>
    </source>
</evidence>